<dbReference type="InterPro" id="IPR002038">
    <property type="entry name" value="Osteopontin"/>
</dbReference>
<dbReference type="STRING" id="7998.ENSIPUP00000037072"/>
<feature type="compositionally biased region" description="Low complexity" evidence="1">
    <location>
        <begin position="248"/>
        <end position="263"/>
    </location>
</feature>
<sequence>MHFDWLNPEAAGFKSQAAVSIKTKQDLKQETWKVVVDPLSDSSKKVRFTAAEEQNTPRKMKAVIVFVLLFAAVYCHPVKRSASSSESADLQPVDTQVLKVTAVADVSSEEDDDDDDDSDSDESDENGEPTSSPPIIETTLIPVINGRGDSIGFQSDYKKPVYYVDGNNIEKGPSSHKSYGSDKTKYDGADLKVYKALQVHNVGLDQGVDASSGTDSDDASQQEQKAASSSSASDAVPSQESEEDSQSSEENTTAATATDSNSSESDESEETNTADQPALLKNENPEVLIA</sequence>
<feature type="compositionally biased region" description="Acidic residues" evidence="1">
    <location>
        <begin position="107"/>
        <end position="127"/>
    </location>
</feature>
<reference evidence="2" key="1">
    <citation type="journal article" date="2016" name="Nat. Commun.">
        <title>The channel catfish genome sequence provides insights into the evolution of scale formation in teleosts.</title>
        <authorList>
            <person name="Liu Z."/>
            <person name="Liu S."/>
            <person name="Yao J."/>
            <person name="Bao L."/>
            <person name="Zhang J."/>
            <person name="Li Y."/>
            <person name="Jiang C."/>
            <person name="Sun L."/>
            <person name="Wang R."/>
            <person name="Zhang Y."/>
            <person name="Zhou T."/>
            <person name="Zeng Q."/>
            <person name="Fu Q."/>
            <person name="Gao S."/>
            <person name="Li N."/>
            <person name="Koren S."/>
            <person name="Jiang Y."/>
            <person name="Zimin A."/>
            <person name="Xu P."/>
            <person name="Phillippy A.M."/>
            <person name="Geng X."/>
            <person name="Song L."/>
            <person name="Sun F."/>
            <person name="Li C."/>
            <person name="Wang X."/>
            <person name="Chen A."/>
            <person name="Jin Y."/>
            <person name="Yuan Z."/>
            <person name="Yang Y."/>
            <person name="Tan S."/>
            <person name="Peatman E."/>
            <person name="Lu J."/>
            <person name="Qin Z."/>
            <person name="Dunham R."/>
            <person name="Li Z."/>
            <person name="Sonstegard T."/>
            <person name="Feng J."/>
            <person name="Danzmann R.G."/>
            <person name="Schroeder S."/>
            <person name="Scheffler B."/>
            <person name="Duke M.V."/>
            <person name="Ballard L."/>
            <person name="Kucuktas H."/>
            <person name="Kaltenboeck L."/>
            <person name="Liu H."/>
            <person name="Armbruster J."/>
            <person name="Xie Y."/>
            <person name="Kirby M.L."/>
            <person name="Tian Y."/>
            <person name="Flanagan M.E."/>
            <person name="Mu W."/>
            <person name="Waldbieser G.C."/>
        </authorList>
    </citation>
    <scope>NUCLEOTIDE SEQUENCE [LARGE SCALE GENOMIC DNA]</scope>
    <source>
        <strain evidence="2">SDA103</strain>
    </source>
</reference>
<dbReference type="CTD" id="6696"/>
<dbReference type="OMA" id="FAAVYCH"/>
<organism evidence="2 3">
    <name type="scientific">Ictalurus punctatus</name>
    <name type="common">Channel catfish</name>
    <name type="synonym">Silurus punctatus</name>
    <dbReference type="NCBI Taxonomy" id="7998"/>
    <lineage>
        <taxon>Eukaryota</taxon>
        <taxon>Metazoa</taxon>
        <taxon>Chordata</taxon>
        <taxon>Craniata</taxon>
        <taxon>Vertebrata</taxon>
        <taxon>Euteleostomi</taxon>
        <taxon>Actinopterygii</taxon>
        <taxon>Neopterygii</taxon>
        <taxon>Teleostei</taxon>
        <taxon>Ostariophysi</taxon>
        <taxon>Siluriformes</taxon>
        <taxon>Ictaluridae</taxon>
        <taxon>Ictalurus</taxon>
    </lineage>
</organism>
<dbReference type="GO" id="GO:0001503">
    <property type="term" value="P:ossification"/>
    <property type="evidence" value="ECO:0007669"/>
    <property type="project" value="InterPro"/>
</dbReference>
<feature type="compositionally biased region" description="Low complexity" evidence="1">
    <location>
        <begin position="221"/>
        <end position="239"/>
    </location>
</feature>
<feature type="region of interest" description="Disordered" evidence="1">
    <location>
        <begin position="165"/>
        <end position="185"/>
    </location>
</feature>
<reference evidence="3" key="2">
    <citation type="submission" date="2025-08" db="UniProtKB">
        <authorList>
            <consortium name="RefSeq"/>
        </authorList>
    </citation>
    <scope>IDENTIFICATION</scope>
    <source>
        <tissue evidence="3">Blood</tissue>
    </source>
</reference>
<dbReference type="PANTHER" id="PTHR10607">
    <property type="entry name" value="OSTEOPONTIN"/>
    <property type="match status" value="1"/>
</dbReference>
<dbReference type="AlphaFoldDB" id="A0A2D0SRL9"/>
<dbReference type="Proteomes" id="UP000221080">
    <property type="component" value="Chromosome 16"/>
</dbReference>
<keyword evidence="2" id="KW-1185">Reference proteome</keyword>
<dbReference type="GeneID" id="108277268"/>
<evidence type="ECO:0000313" key="3">
    <source>
        <dbReference type="RefSeq" id="XP_017345343.1"/>
    </source>
</evidence>
<feature type="region of interest" description="Disordered" evidence="1">
    <location>
        <begin position="206"/>
        <end position="290"/>
    </location>
</feature>
<gene>
    <name evidence="3" type="primary">spp1</name>
</gene>
<evidence type="ECO:0000313" key="2">
    <source>
        <dbReference type="Proteomes" id="UP000221080"/>
    </source>
</evidence>
<dbReference type="PANTHER" id="PTHR10607:SF1">
    <property type="entry name" value="OSTEOPONTIN"/>
    <property type="match status" value="1"/>
</dbReference>
<dbReference type="RefSeq" id="XP_017345343.1">
    <property type="nucleotide sequence ID" value="XM_017489854.2"/>
</dbReference>
<dbReference type="OrthoDB" id="8958619at2759"/>
<accession>A0A2D0SRL9</accession>
<feature type="region of interest" description="Disordered" evidence="1">
    <location>
        <begin position="103"/>
        <end position="138"/>
    </location>
</feature>
<evidence type="ECO:0000256" key="1">
    <source>
        <dbReference type="SAM" id="MobiDB-lite"/>
    </source>
</evidence>
<protein>
    <submittedName>
        <fullName evidence="3">Osteopontin</fullName>
    </submittedName>
</protein>
<dbReference type="KEGG" id="ipu:108277268"/>
<dbReference type="GO" id="GO:0007155">
    <property type="term" value="P:cell adhesion"/>
    <property type="evidence" value="ECO:0007669"/>
    <property type="project" value="InterPro"/>
</dbReference>
<proteinExistence type="predicted"/>
<name>A0A2D0SRL9_ICTPU</name>